<dbReference type="AlphaFoldDB" id="A0A238YNW6"/>
<dbReference type="Proteomes" id="UP000198297">
    <property type="component" value="Unassembled WGS sequence"/>
</dbReference>
<dbReference type="CDD" id="cd00090">
    <property type="entry name" value="HTH_ARSR"/>
    <property type="match status" value="1"/>
</dbReference>
<feature type="region of interest" description="Disordered" evidence="1">
    <location>
        <begin position="93"/>
        <end position="120"/>
    </location>
</feature>
<dbReference type="SMART" id="SM00418">
    <property type="entry name" value="HTH_ARSR"/>
    <property type="match status" value="1"/>
</dbReference>
<dbReference type="InterPro" id="IPR011991">
    <property type="entry name" value="ArsR-like_HTH"/>
</dbReference>
<organism evidence="3 4">
    <name type="scientific">Halorubrum ezzemoulense</name>
    <name type="common">Halorubrum chaoviator</name>
    <dbReference type="NCBI Taxonomy" id="337243"/>
    <lineage>
        <taxon>Archaea</taxon>
        <taxon>Methanobacteriati</taxon>
        <taxon>Methanobacteriota</taxon>
        <taxon>Stenosarchaea group</taxon>
        <taxon>Halobacteria</taxon>
        <taxon>Halobacteriales</taxon>
        <taxon>Haloferacaceae</taxon>
        <taxon>Halorubrum</taxon>
    </lineage>
</organism>
<dbReference type="EMBL" id="FZNK01000015">
    <property type="protein sequence ID" value="SNR72391.1"/>
    <property type="molecule type" value="Genomic_DNA"/>
</dbReference>
<evidence type="ECO:0000313" key="3">
    <source>
        <dbReference type="EMBL" id="SNR72391.1"/>
    </source>
</evidence>
<dbReference type="InterPro" id="IPR036388">
    <property type="entry name" value="WH-like_DNA-bd_sf"/>
</dbReference>
<proteinExistence type="predicted"/>
<dbReference type="Pfam" id="PF01022">
    <property type="entry name" value="HTH_5"/>
    <property type="match status" value="1"/>
</dbReference>
<feature type="compositionally biased region" description="Acidic residues" evidence="1">
    <location>
        <begin position="111"/>
        <end position="120"/>
    </location>
</feature>
<dbReference type="PROSITE" id="PS50987">
    <property type="entry name" value="HTH_ARSR_2"/>
    <property type="match status" value="1"/>
</dbReference>
<gene>
    <name evidence="3" type="ORF">SAMN06266787_11524</name>
</gene>
<dbReference type="RefSeq" id="WP_089309194.1">
    <property type="nucleotide sequence ID" value="NZ_FZNK01000015.1"/>
</dbReference>
<reference evidence="3 4" key="1">
    <citation type="submission" date="2017-06" db="EMBL/GenBank/DDBJ databases">
        <authorList>
            <person name="Kim H.J."/>
            <person name="Triplett B.A."/>
        </authorList>
    </citation>
    <scope>NUCLEOTIDE SEQUENCE [LARGE SCALE GENOMIC DNA]</scope>
    <source>
        <strain evidence="3 4">DSM 19316</strain>
    </source>
</reference>
<dbReference type="InterPro" id="IPR001845">
    <property type="entry name" value="HTH_ArsR_DNA-bd_dom"/>
</dbReference>
<name>A0A238YNW6_HALEZ</name>
<dbReference type="Gene3D" id="1.10.10.10">
    <property type="entry name" value="Winged helix-like DNA-binding domain superfamily/Winged helix DNA-binding domain"/>
    <property type="match status" value="1"/>
</dbReference>
<protein>
    <submittedName>
        <fullName evidence="3">Regulatory protein, arsR family</fullName>
    </submittedName>
</protein>
<sequence>MRRVLWWLIGGSRGGSNRLRIILTLHETPMNANQLSESLELDYKTTRHHLDLLCENRVLTTMGDGYGMTYFLSDQMEKNLDVLEQVARKADMKEILPTESSSPEAGVNMESDGETQNDRE</sequence>
<feature type="domain" description="HTH arsR-type" evidence="2">
    <location>
        <begin position="1"/>
        <end position="94"/>
    </location>
</feature>
<dbReference type="InterPro" id="IPR036390">
    <property type="entry name" value="WH_DNA-bd_sf"/>
</dbReference>
<dbReference type="SUPFAM" id="SSF46785">
    <property type="entry name" value="Winged helix' DNA-binding domain"/>
    <property type="match status" value="1"/>
</dbReference>
<accession>A0A238YNW6</accession>
<dbReference type="GO" id="GO:0003700">
    <property type="term" value="F:DNA-binding transcription factor activity"/>
    <property type="evidence" value="ECO:0007669"/>
    <property type="project" value="InterPro"/>
</dbReference>
<evidence type="ECO:0000313" key="4">
    <source>
        <dbReference type="Proteomes" id="UP000198297"/>
    </source>
</evidence>
<evidence type="ECO:0000259" key="2">
    <source>
        <dbReference type="PROSITE" id="PS50987"/>
    </source>
</evidence>
<evidence type="ECO:0000256" key="1">
    <source>
        <dbReference type="SAM" id="MobiDB-lite"/>
    </source>
</evidence>